<accession>A0A485L4I0</accession>
<feature type="transmembrane region" description="Helical" evidence="9">
    <location>
        <begin position="152"/>
        <end position="175"/>
    </location>
</feature>
<dbReference type="SMART" id="SM00219">
    <property type="entry name" value="TyrKc"/>
    <property type="match status" value="1"/>
</dbReference>
<evidence type="ECO:0000256" key="8">
    <source>
        <dbReference type="SAM" id="MobiDB-lite"/>
    </source>
</evidence>
<feature type="transmembrane region" description="Helical" evidence="9">
    <location>
        <begin position="112"/>
        <end position="140"/>
    </location>
</feature>
<dbReference type="AlphaFoldDB" id="A0A485L4I0"/>
<keyword evidence="3 7" id="KW-0547">Nucleotide-binding</keyword>
<keyword evidence="5 7" id="KW-0067">ATP-binding</keyword>
<keyword evidence="4" id="KW-0418">Kinase</keyword>
<keyword evidence="9" id="KW-0472">Membrane</keyword>
<dbReference type="InterPro" id="IPR000719">
    <property type="entry name" value="Prot_kinase_dom"/>
</dbReference>
<evidence type="ECO:0000256" key="2">
    <source>
        <dbReference type="ARBA" id="ARBA00022679"/>
    </source>
</evidence>
<reference evidence="11" key="2">
    <citation type="submission" date="2019-06" db="EMBL/GenBank/DDBJ databases">
        <title>Genomics analysis of Aphanomyces spp. identifies a new class of oomycete effector associated with host adaptation.</title>
        <authorList>
            <person name="Gaulin E."/>
        </authorList>
    </citation>
    <scope>NUCLEOTIDE SEQUENCE</scope>
    <source>
        <strain evidence="11">CBS 578.67</strain>
    </source>
</reference>
<evidence type="ECO:0000256" key="4">
    <source>
        <dbReference type="ARBA" id="ARBA00022777"/>
    </source>
</evidence>
<evidence type="ECO:0000256" key="5">
    <source>
        <dbReference type="ARBA" id="ARBA00022840"/>
    </source>
</evidence>
<evidence type="ECO:0000256" key="1">
    <source>
        <dbReference type="ARBA" id="ARBA00004167"/>
    </source>
</evidence>
<dbReference type="Gene3D" id="3.30.200.20">
    <property type="entry name" value="Phosphorylase Kinase, domain 1"/>
    <property type="match status" value="1"/>
</dbReference>
<comment type="subcellular location">
    <subcellularLocation>
        <location evidence="1">Membrane</location>
        <topology evidence="1">Single-pass membrane protein</topology>
    </subcellularLocation>
</comment>
<feature type="region of interest" description="Disordered" evidence="8">
    <location>
        <begin position="261"/>
        <end position="303"/>
    </location>
</feature>
<evidence type="ECO:0000256" key="3">
    <source>
        <dbReference type="ARBA" id="ARBA00022741"/>
    </source>
</evidence>
<feature type="domain" description="Protein kinase" evidence="10">
    <location>
        <begin position="708"/>
        <end position="963"/>
    </location>
</feature>
<evidence type="ECO:0000256" key="9">
    <source>
        <dbReference type="SAM" id="Phobius"/>
    </source>
</evidence>
<dbReference type="GO" id="GO:0005524">
    <property type="term" value="F:ATP binding"/>
    <property type="evidence" value="ECO:0007669"/>
    <property type="project" value="UniProtKB-UniRule"/>
</dbReference>
<protein>
    <submittedName>
        <fullName evidence="12">Aste57867_15896 protein</fullName>
    </submittedName>
</protein>
<dbReference type="PROSITE" id="PS00107">
    <property type="entry name" value="PROTEIN_KINASE_ATP"/>
    <property type="match status" value="1"/>
</dbReference>
<evidence type="ECO:0000313" key="12">
    <source>
        <dbReference type="EMBL" id="VFT92683.1"/>
    </source>
</evidence>
<sequence length="969" mass="105218">MKWCLGEKHSPQRMLLFLLCSYIQVFVITFGLAALVVSIVPWSIWVYLQPPLSPGEPFNDRFQRHFRSLSTPLVVLFWRAEFCLLALFNTDIEPDLIAPTAPTAREVHLTHVYAYCCMDLMIMFASAPIWIWILGSRYLLATFPGPLSPTVLIYWTLILVAGFVAGSVLSNAIVFTKLYCFNFIFCRPYVVDETAGLLDAPAAATYSTGSDTTWDAAQDASSSDENISPKKLVHVIDMHPSAPPRQKDDTDMLALIHIGTPPTMAASAPPSTPPSAAPLPPTPPAPGPRTPPPPPSPPQVHTIPSLTIHPVQASVADPARTATLMAELASVEASIEEYTGMLAKGPNNKLRRRLEKERKGFEERRQKLLDDLEPPLSVPATPPLSPAFVPIATSRTIAIVPSATTAAPAAVGGSYRPGESFPYGSHSNDFFPTGSSFQPNYTSPVFRGAGDGADLPVPGGSGMGWVHSPIAYHPFLHPRDSHSPADMHAPYDRFSPPANWDDSPVRTMAADRSMPTPQVFRSLAATGYTASSSASSPEDQVHMVAYAPPVVHPAVTFTFAVWAFLDSQRDDMHDEATAMDSAASQMSRDVLFPLRRGARAHITLDLPRGFAMADNDAATKALTWDGVHTHVAFRVLCDARRVTVDEQALFKATIVLGAKVMVLRAYVFVSHGNVGRDESSSSPPEMMPLRADLEMLDETFEEIPYRELELQELVGRGYFGDAFRAKYNGNEVVVKTIRASEFGDSTDQIVQEFRHEAAVLNMFGHHPNIVPFVGASTDVSQPLTLVTEYLPCGSIEDQYARHLSVPQKAQILADAAAGLLNIHDGGFVHRDIAARNVLVDASLRAKVCDFGMCRRVQAAYGGSHVPDGVGPLKYMAPESLQPPHAFSYKSDAFSFGVLMWETFAEAKPFGAMPAVAAAAHVLEGGRLDGAGVVPPAYHALMADCFQEDPTKRPTMQSIVMSLLETAAAA</sequence>
<dbReference type="EMBL" id="VJMH01005768">
    <property type="protein sequence ID" value="KAF0693107.1"/>
    <property type="molecule type" value="Genomic_DNA"/>
</dbReference>
<keyword evidence="13" id="KW-1185">Reference proteome</keyword>
<keyword evidence="9" id="KW-1133">Transmembrane helix</keyword>
<dbReference type="Pfam" id="PF07714">
    <property type="entry name" value="PK_Tyr_Ser-Thr"/>
    <property type="match status" value="1"/>
</dbReference>
<dbReference type="FunFam" id="3.30.200.20:FF:000180">
    <property type="entry name" value="serine/threonine-protein kinase STY46-like"/>
    <property type="match status" value="1"/>
</dbReference>
<dbReference type="InterPro" id="IPR020635">
    <property type="entry name" value="Tyr_kinase_cat_dom"/>
</dbReference>
<dbReference type="InterPro" id="IPR008266">
    <property type="entry name" value="Tyr_kinase_AS"/>
</dbReference>
<proteinExistence type="predicted"/>
<dbReference type="PROSITE" id="PS00109">
    <property type="entry name" value="PROTEIN_KINASE_TYR"/>
    <property type="match status" value="1"/>
</dbReference>
<dbReference type="OrthoDB" id="60655at2759"/>
<dbReference type="InterPro" id="IPR050122">
    <property type="entry name" value="RTK"/>
</dbReference>
<dbReference type="GO" id="GO:0007169">
    <property type="term" value="P:cell surface receptor protein tyrosine kinase signaling pathway"/>
    <property type="evidence" value="ECO:0007669"/>
    <property type="project" value="TreeGrafter"/>
</dbReference>
<keyword evidence="2" id="KW-0808">Transferase</keyword>
<keyword evidence="9" id="KW-0812">Transmembrane</keyword>
<dbReference type="PRINTS" id="PR00109">
    <property type="entry name" value="TYRKINASE"/>
</dbReference>
<dbReference type="GO" id="GO:0043235">
    <property type="term" value="C:receptor complex"/>
    <property type="evidence" value="ECO:0007669"/>
    <property type="project" value="TreeGrafter"/>
</dbReference>
<dbReference type="PANTHER" id="PTHR24416:SF623">
    <property type="entry name" value="PROTEIN KINASE DOMAIN-CONTAINING PROTEIN"/>
    <property type="match status" value="1"/>
</dbReference>
<name>A0A485L4I0_9STRA</name>
<evidence type="ECO:0000313" key="13">
    <source>
        <dbReference type="Proteomes" id="UP000332933"/>
    </source>
</evidence>
<dbReference type="InterPro" id="IPR017441">
    <property type="entry name" value="Protein_kinase_ATP_BS"/>
</dbReference>
<dbReference type="Proteomes" id="UP000332933">
    <property type="component" value="Unassembled WGS sequence"/>
</dbReference>
<dbReference type="EMBL" id="CAADRA010005789">
    <property type="protein sequence ID" value="VFT92683.1"/>
    <property type="molecule type" value="Genomic_DNA"/>
</dbReference>
<dbReference type="GO" id="GO:0005886">
    <property type="term" value="C:plasma membrane"/>
    <property type="evidence" value="ECO:0007669"/>
    <property type="project" value="TreeGrafter"/>
</dbReference>
<evidence type="ECO:0000256" key="6">
    <source>
        <dbReference type="ARBA" id="ARBA00051243"/>
    </source>
</evidence>
<comment type="catalytic activity">
    <reaction evidence="6">
        <text>L-tyrosyl-[protein] + ATP = O-phospho-L-tyrosyl-[protein] + ADP + H(+)</text>
        <dbReference type="Rhea" id="RHEA:10596"/>
        <dbReference type="Rhea" id="RHEA-COMP:10136"/>
        <dbReference type="Rhea" id="RHEA-COMP:20101"/>
        <dbReference type="ChEBI" id="CHEBI:15378"/>
        <dbReference type="ChEBI" id="CHEBI:30616"/>
        <dbReference type="ChEBI" id="CHEBI:46858"/>
        <dbReference type="ChEBI" id="CHEBI:61978"/>
        <dbReference type="ChEBI" id="CHEBI:456216"/>
        <dbReference type="EC" id="2.7.10.1"/>
    </reaction>
</comment>
<evidence type="ECO:0000313" key="11">
    <source>
        <dbReference type="EMBL" id="KAF0693107.1"/>
    </source>
</evidence>
<gene>
    <name evidence="12" type="primary">Aste57867_15896</name>
    <name evidence="11" type="ORF">As57867_015840</name>
    <name evidence="12" type="ORF">ASTE57867_15896</name>
</gene>
<evidence type="ECO:0000259" key="10">
    <source>
        <dbReference type="PROSITE" id="PS50011"/>
    </source>
</evidence>
<feature type="region of interest" description="Disordered" evidence="8">
    <location>
        <begin position="206"/>
        <end position="225"/>
    </location>
</feature>
<feature type="binding site" evidence="7">
    <location>
        <position position="735"/>
    </location>
    <ligand>
        <name>ATP</name>
        <dbReference type="ChEBI" id="CHEBI:30616"/>
    </ligand>
</feature>
<dbReference type="InterPro" id="IPR001245">
    <property type="entry name" value="Ser-Thr/Tyr_kinase_cat_dom"/>
</dbReference>
<organism evidence="12 13">
    <name type="scientific">Aphanomyces stellatus</name>
    <dbReference type="NCBI Taxonomy" id="120398"/>
    <lineage>
        <taxon>Eukaryota</taxon>
        <taxon>Sar</taxon>
        <taxon>Stramenopiles</taxon>
        <taxon>Oomycota</taxon>
        <taxon>Saprolegniomycetes</taxon>
        <taxon>Saprolegniales</taxon>
        <taxon>Verrucalvaceae</taxon>
        <taxon>Aphanomyces</taxon>
    </lineage>
</organism>
<dbReference type="Gene3D" id="1.10.510.10">
    <property type="entry name" value="Transferase(Phosphotransferase) domain 1"/>
    <property type="match status" value="1"/>
</dbReference>
<dbReference type="PROSITE" id="PS50011">
    <property type="entry name" value="PROTEIN_KINASE_DOM"/>
    <property type="match status" value="1"/>
</dbReference>
<evidence type="ECO:0000256" key="7">
    <source>
        <dbReference type="PROSITE-ProRule" id="PRU10141"/>
    </source>
</evidence>
<reference evidence="12 13" key="1">
    <citation type="submission" date="2019-03" db="EMBL/GenBank/DDBJ databases">
        <authorList>
            <person name="Gaulin E."/>
            <person name="Dumas B."/>
        </authorList>
    </citation>
    <scope>NUCLEOTIDE SEQUENCE [LARGE SCALE GENOMIC DNA]</scope>
    <source>
        <strain evidence="12">CBS 568.67</strain>
    </source>
</reference>
<feature type="compositionally biased region" description="Pro residues" evidence="8">
    <location>
        <begin position="270"/>
        <end position="298"/>
    </location>
</feature>
<dbReference type="SUPFAM" id="SSF56112">
    <property type="entry name" value="Protein kinase-like (PK-like)"/>
    <property type="match status" value="1"/>
</dbReference>
<dbReference type="InterPro" id="IPR011009">
    <property type="entry name" value="Kinase-like_dom_sf"/>
</dbReference>
<feature type="transmembrane region" description="Helical" evidence="9">
    <location>
        <begin position="15"/>
        <end position="48"/>
    </location>
</feature>
<dbReference type="GO" id="GO:0004714">
    <property type="term" value="F:transmembrane receptor protein tyrosine kinase activity"/>
    <property type="evidence" value="ECO:0007669"/>
    <property type="project" value="UniProtKB-EC"/>
</dbReference>
<dbReference type="PANTHER" id="PTHR24416">
    <property type="entry name" value="TYROSINE-PROTEIN KINASE RECEPTOR"/>
    <property type="match status" value="1"/>
</dbReference>